<reference evidence="1 2" key="1">
    <citation type="submission" date="2019-08" db="EMBL/GenBank/DDBJ databases">
        <title>Bradymonadales sp. TMQ2.</title>
        <authorList>
            <person name="Liang Q."/>
        </authorList>
    </citation>
    <scope>NUCLEOTIDE SEQUENCE [LARGE SCALE GENOMIC DNA]</scope>
    <source>
        <strain evidence="1 2">TMQ2</strain>
    </source>
</reference>
<dbReference type="AlphaFoldDB" id="A0A5C6X528"/>
<organism evidence="1 2">
    <name type="scientific">Lujinxingia vulgaris</name>
    <dbReference type="NCBI Taxonomy" id="2600176"/>
    <lineage>
        <taxon>Bacteria</taxon>
        <taxon>Deltaproteobacteria</taxon>
        <taxon>Bradymonadales</taxon>
        <taxon>Lujinxingiaceae</taxon>
        <taxon>Lujinxingia</taxon>
    </lineage>
</organism>
<sequence>MSEEGRALLNRRDVAVLEFPFVGDDEKLLELDQRGLLAPNTVLLQSPFDDDYTSPTNADNFFAIRKFTLFSTLCQQLGARRVQTTQLIIETEGQESSVKLSASYAGVRGSVKPSSSKQSSLAKSLTLDDTFQGGTANIQAARTLIRKHGLANDPVFTSLIEQAEYAGNRLESREFTVSLTQELKNRLQLAMQVRLPNGLSLGSTFELKTMQSTEYRVTTLVEF</sequence>
<dbReference type="RefSeq" id="WP_146975599.1">
    <property type="nucleotide sequence ID" value="NZ_VOSL01000059.1"/>
</dbReference>
<dbReference type="Proteomes" id="UP000321046">
    <property type="component" value="Unassembled WGS sequence"/>
</dbReference>
<accession>A0A5C6X528</accession>
<proteinExistence type="predicted"/>
<evidence type="ECO:0000313" key="2">
    <source>
        <dbReference type="Proteomes" id="UP000321046"/>
    </source>
</evidence>
<evidence type="ECO:0000313" key="1">
    <source>
        <dbReference type="EMBL" id="TXD33790.1"/>
    </source>
</evidence>
<comment type="caution">
    <text evidence="1">The sequence shown here is derived from an EMBL/GenBank/DDBJ whole genome shotgun (WGS) entry which is preliminary data.</text>
</comment>
<gene>
    <name evidence="1" type="ORF">FRC96_15065</name>
</gene>
<dbReference type="OrthoDB" id="7068990at2"/>
<protein>
    <submittedName>
        <fullName evidence="1">Uncharacterized protein</fullName>
    </submittedName>
</protein>
<name>A0A5C6X528_9DELT</name>
<dbReference type="EMBL" id="VOSL01000059">
    <property type="protein sequence ID" value="TXD33790.1"/>
    <property type="molecule type" value="Genomic_DNA"/>
</dbReference>